<accession>A0A1M4V9L7</accession>
<reference evidence="2 3" key="1">
    <citation type="submission" date="2016-11" db="EMBL/GenBank/DDBJ databases">
        <authorList>
            <person name="Jaros S."/>
            <person name="Januszkiewicz K."/>
            <person name="Wedrychowicz H."/>
        </authorList>
    </citation>
    <scope>NUCLEOTIDE SEQUENCE [LARGE SCALE GENOMIC DNA]</scope>
    <source>
        <strain evidence="2 3">DSM 26910</strain>
    </source>
</reference>
<feature type="domain" description="Secretion system C-terminal sorting" evidence="1">
    <location>
        <begin position="949"/>
        <end position="1011"/>
    </location>
</feature>
<dbReference type="OrthoDB" id="1100954at2"/>
<dbReference type="RefSeq" id="WP_072998989.1">
    <property type="nucleotide sequence ID" value="NZ_FQUM01000002.1"/>
</dbReference>
<dbReference type="EMBL" id="FQUM01000002">
    <property type="protein sequence ID" value="SHE65645.1"/>
    <property type="molecule type" value="Genomic_DNA"/>
</dbReference>
<organism evidence="2 3">
    <name type="scientific">Mariniphaga anaerophila</name>
    <dbReference type="NCBI Taxonomy" id="1484053"/>
    <lineage>
        <taxon>Bacteria</taxon>
        <taxon>Pseudomonadati</taxon>
        <taxon>Bacteroidota</taxon>
        <taxon>Bacteroidia</taxon>
        <taxon>Marinilabiliales</taxon>
        <taxon>Prolixibacteraceae</taxon>
        <taxon>Mariniphaga</taxon>
    </lineage>
</organism>
<gene>
    <name evidence="2" type="ORF">SAMN05444274_10232</name>
</gene>
<dbReference type="InterPro" id="IPR026444">
    <property type="entry name" value="Secre_tail"/>
</dbReference>
<evidence type="ECO:0000313" key="2">
    <source>
        <dbReference type="EMBL" id="SHE65645.1"/>
    </source>
</evidence>
<dbReference type="CDD" id="cd03143">
    <property type="entry name" value="A4_beta-galactosidase_middle_domain"/>
    <property type="match status" value="1"/>
</dbReference>
<protein>
    <submittedName>
        <fullName evidence="2">Por secretion system C-terminal sorting domain-containing protein</fullName>
    </submittedName>
</protein>
<dbReference type="InterPro" id="IPR029062">
    <property type="entry name" value="Class_I_gatase-like"/>
</dbReference>
<evidence type="ECO:0000259" key="1">
    <source>
        <dbReference type="Pfam" id="PF18962"/>
    </source>
</evidence>
<keyword evidence="3" id="KW-1185">Reference proteome</keyword>
<dbReference type="Gene3D" id="3.40.50.880">
    <property type="match status" value="1"/>
</dbReference>
<evidence type="ECO:0000313" key="3">
    <source>
        <dbReference type="Proteomes" id="UP000184164"/>
    </source>
</evidence>
<proteinExistence type="predicted"/>
<dbReference type="AlphaFoldDB" id="A0A1M4V9L7"/>
<sequence>MKYSFITLLILSIIVQAKKLDAQLVSDHALVNRHENKFDYLTLSDGVDRNVSTTKKWNIALTNISGRYNPTVQEASSNYYGLADSYAKTYFEGLKEWGYSMHHLHNKIDGAGNLIVSGPDFGFDGVPSSPEDALSKTEAWFLKQIDNFHTPNTHFITKNAHYFYHHYGAGCYNDVDVIACEVGENIASINAHVAFTRGAARQYNKPFGINLSSWWGPAIRDYTRQWVKLGNDIQDVQVEGTRIGILLKDGTLQVKEGGLDASWTTVGSDVTAFKLNGDRIGKLESNGDFYVSEGEISDTWVLQLKGVDKFVLEGDRIIAILQTTGYIKFKEGDLTTAFSNLGSNSQKFLMDGDRIAKLEPNGTLKMIDGADPVKQWYTSVSSGVADFDISGDRIIILKKNNDLLINEGPITSEFTNVGSNVTAFDVENLRIGKIENGKLFIKEGDISSSWGDEITDEAISFKMTSSRVAYVDAGKNLFVNDGAIASAFYEMFGFTDKYELEGTRIVAMWDDGTLFGRDNELMSIQPEVAQLWKDGGPSRGHGISLSRRTFFNSYMSGANLLYPQAASANYFASEHDYQGKFMLSPLGRVGQDIYAFSHDSLNQEQRGVPWVPVAILMNRAHGLGLRTWSNNKIFSGLPMDDKDYMNKSLLQSIWGSSLVPQKTSDEYPFLQNNDLGEIFDVLLEDAPLNVLKKYAMIVLTGDLNLNATLVQKLADYVNAGGNLIVNVEYADANSTIKTMAGVNHTSAITTQVNQVLADGVLESFASQNIELKPLQTTQSATSFITGGSSESDYLLVSSNAVGNGKVFCVAFTNLRNDLIWKLILKNLVKRPGIVPFNIDGDIQYSYTYNPNEWIITLINNKGVNKTNTTLETIDHSFDQNIGITLQEADADILSVTELIDGQNIISADDAFSVDVAAGEVKIVRVSTQSTMTTKISNYDLDERTAKLIVFPNPTTGNTSFNKEVEEVQIYNASGVLIRTVNNVKTVDMSTCSKGMYLFKVRDAESTQNFKIIKM</sequence>
<name>A0A1M4V9L7_9BACT</name>
<dbReference type="Pfam" id="PF18962">
    <property type="entry name" value="Por_Secre_tail"/>
    <property type="match status" value="1"/>
</dbReference>
<dbReference type="Proteomes" id="UP000184164">
    <property type="component" value="Unassembled WGS sequence"/>
</dbReference>
<dbReference type="NCBIfam" id="TIGR04183">
    <property type="entry name" value="Por_Secre_tail"/>
    <property type="match status" value="1"/>
</dbReference>
<dbReference type="STRING" id="1484053.SAMN05444274_10232"/>